<name>A0A7X1A3L1_9LIST</name>
<gene>
    <name evidence="1" type="ORF">HBP98_01175</name>
</gene>
<dbReference type="EMBL" id="JAARMV010000001">
    <property type="protein sequence ID" value="MBC2370605.1"/>
    <property type="molecule type" value="Genomic_DNA"/>
</dbReference>
<accession>A0A7X1A3L1</accession>
<proteinExistence type="predicted"/>
<evidence type="ECO:0000313" key="2">
    <source>
        <dbReference type="Proteomes" id="UP000546244"/>
    </source>
</evidence>
<dbReference type="AlphaFoldDB" id="A0A7X1A3L1"/>
<sequence length="109" mass="12926">MKKIDENKTMLQQKISELGYDSLRVSIFNEPSENRMEWQTRIEYDNSTNDYRVYSLADRASVIGKIKSYSDYQEAADTFLTKLKLTVEYNKLRVKQNKNPEYQSPLWGE</sequence>
<reference evidence="1 2" key="1">
    <citation type="submission" date="2020-03" db="EMBL/GenBank/DDBJ databases">
        <title>Soil Listeria distribution.</title>
        <authorList>
            <person name="Liao J."/>
            <person name="Wiedmann M."/>
        </authorList>
    </citation>
    <scope>NUCLEOTIDE SEQUENCE [LARGE SCALE GENOMIC DNA]</scope>
    <source>
        <strain evidence="1 2">FSL L7-1850</strain>
    </source>
</reference>
<evidence type="ECO:0000313" key="1">
    <source>
        <dbReference type="EMBL" id="MBC2370605.1"/>
    </source>
</evidence>
<protein>
    <submittedName>
        <fullName evidence="1">Uncharacterized protein</fullName>
    </submittedName>
</protein>
<dbReference type="RefSeq" id="WP_185353133.1">
    <property type="nucleotide sequence ID" value="NZ_JAARMV010000001.1"/>
</dbReference>
<dbReference type="Pfam" id="PF15597">
    <property type="entry name" value="Imm59"/>
    <property type="match status" value="1"/>
</dbReference>
<dbReference type="Proteomes" id="UP000546244">
    <property type="component" value="Unassembled WGS sequence"/>
</dbReference>
<comment type="caution">
    <text evidence="1">The sequence shown here is derived from an EMBL/GenBank/DDBJ whole genome shotgun (WGS) entry which is preliminary data.</text>
</comment>
<organism evidence="1 2">
    <name type="scientific">Listeria booriae</name>
    <dbReference type="NCBI Taxonomy" id="1552123"/>
    <lineage>
        <taxon>Bacteria</taxon>
        <taxon>Bacillati</taxon>
        <taxon>Bacillota</taxon>
        <taxon>Bacilli</taxon>
        <taxon>Bacillales</taxon>
        <taxon>Listeriaceae</taxon>
        <taxon>Listeria</taxon>
    </lineage>
</organism>
<dbReference type="InterPro" id="IPR028954">
    <property type="entry name" value="Imm59"/>
</dbReference>